<evidence type="ECO:0000313" key="3">
    <source>
        <dbReference type="Proteomes" id="UP000224006"/>
    </source>
</evidence>
<dbReference type="Gene3D" id="3.90.640.70">
    <property type="match status" value="2"/>
</dbReference>
<dbReference type="OrthoDB" id="347403at2759"/>
<evidence type="ECO:0000256" key="1">
    <source>
        <dbReference type="SAM" id="SignalP"/>
    </source>
</evidence>
<accession>A0A2A9MCI8</accession>
<protein>
    <submittedName>
        <fullName evidence="2">Microneme protein MIC13</fullName>
    </submittedName>
</protein>
<keyword evidence="1" id="KW-0732">Signal</keyword>
<name>A0A2A9MCI8_BESBE</name>
<dbReference type="PRINTS" id="PR01744">
    <property type="entry name" value="MIC1MICRNEME"/>
</dbReference>
<reference evidence="2 3" key="1">
    <citation type="submission" date="2017-09" db="EMBL/GenBank/DDBJ databases">
        <title>Genome sequencing of Besnoitia besnoiti strain Bb-Ger1.</title>
        <authorList>
            <person name="Schares G."/>
            <person name="Venepally P."/>
            <person name="Lorenzi H.A."/>
        </authorList>
    </citation>
    <scope>NUCLEOTIDE SEQUENCE [LARGE SCALE GENOMIC DNA]</scope>
    <source>
        <strain evidence="2 3">Bb-Ger1</strain>
    </source>
</reference>
<evidence type="ECO:0000313" key="2">
    <source>
        <dbReference type="EMBL" id="PFH34031.1"/>
    </source>
</evidence>
<comment type="caution">
    <text evidence="2">The sequence shown here is derived from an EMBL/GenBank/DDBJ whole genome shotgun (WGS) entry which is preliminary data.</text>
</comment>
<organism evidence="2 3">
    <name type="scientific">Besnoitia besnoiti</name>
    <name type="common">Apicomplexan protozoan</name>
    <dbReference type="NCBI Taxonomy" id="94643"/>
    <lineage>
        <taxon>Eukaryota</taxon>
        <taxon>Sar</taxon>
        <taxon>Alveolata</taxon>
        <taxon>Apicomplexa</taxon>
        <taxon>Conoidasida</taxon>
        <taxon>Coccidia</taxon>
        <taxon>Eucoccidiorida</taxon>
        <taxon>Eimeriorina</taxon>
        <taxon>Sarcocystidae</taxon>
        <taxon>Besnoitia</taxon>
    </lineage>
</organism>
<sequence length="342" mass="36075">MAFTHAVRVTPVFMAVLTASCLVNEKTSSFASTGPGFLTSPSFAAAEELATAGALQQQLDRWCQEEFVRLCDKKYSSFCNRTAVARFGKGVGGQQTNEWRCYDAHPLQSSKREVQCVDNCGNHIPCLGAVNASTTNHASRPSEITKLLDEQVRRFCSSFQNAADNVCSAKRNGSVARKGLGEDGRSSGDWACYKKDSLVYEAPAVCANNCGEDVGCVGGPSSGVGGAQTSDVEEIRAIMTDKSGACPSASGCVSTVVNPPLCLTEGETGSPADNDMSHESRRLDEIETLCRGNNDASCSGISSQKVLCPKSPATGGVHCFPAVQLGGRETPKNLDDCIICSA</sequence>
<dbReference type="Pfam" id="PF10564">
    <property type="entry name" value="MAR_sialic_bdg"/>
    <property type="match status" value="2"/>
</dbReference>
<dbReference type="KEGG" id="bbes:BESB_071830"/>
<dbReference type="EMBL" id="NWUJ01000007">
    <property type="protein sequence ID" value="PFH34031.1"/>
    <property type="molecule type" value="Genomic_DNA"/>
</dbReference>
<dbReference type="AlphaFoldDB" id="A0A2A9MCI8"/>
<dbReference type="Proteomes" id="UP000224006">
    <property type="component" value="Unassembled WGS sequence"/>
</dbReference>
<feature type="chain" id="PRO_5012247795" evidence="1">
    <location>
        <begin position="22"/>
        <end position="342"/>
    </location>
</feature>
<keyword evidence="3" id="KW-1185">Reference proteome</keyword>
<gene>
    <name evidence="2" type="ORF">BESB_071830</name>
</gene>
<dbReference type="InterPro" id="IPR019562">
    <property type="entry name" value="Micronemal-adhesive-rpt_sia-bd"/>
</dbReference>
<dbReference type="RefSeq" id="XP_029218040.1">
    <property type="nucleotide sequence ID" value="XM_029365556.1"/>
</dbReference>
<dbReference type="VEuPathDB" id="ToxoDB:BESB_071830"/>
<feature type="signal peptide" evidence="1">
    <location>
        <begin position="1"/>
        <end position="21"/>
    </location>
</feature>
<proteinExistence type="predicted"/>
<dbReference type="GeneID" id="40312109"/>
<dbReference type="InterPro" id="IPR008117">
    <property type="entry name" value="Microneme_MIC1"/>
</dbReference>